<accession>A0ABR9ZUY4</accession>
<dbReference type="CDD" id="cd01298">
    <property type="entry name" value="ATZ_TRZ_like"/>
    <property type="match status" value="1"/>
</dbReference>
<evidence type="ECO:0000256" key="1">
    <source>
        <dbReference type="ARBA" id="ARBA00022801"/>
    </source>
</evidence>
<dbReference type="InterPro" id="IPR050287">
    <property type="entry name" value="MTA/SAH_deaminase"/>
</dbReference>
<dbReference type="InterPro" id="IPR011059">
    <property type="entry name" value="Metal-dep_hydrolase_composite"/>
</dbReference>
<dbReference type="PANTHER" id="PTHR43794:SF11">
    <property type="entry name" value="AMIDOHYDROLASE-RELATED DOMAIN-CONTAINING PROTEIN"/>
    <property type="match status" value="1"/>
</dbReference>
<keyword evidence="1" id="KW-0378">Hydrolase</keyword>
<evidence type="ECO:0000259" key="2">
    <source>
        <dbReference type="Pfam" id="PF01979"/>
    </source>
</evidence>
<reference evidence="3 4" key="1">
    <citation type="submission" date="2020-11" db="EMBL/GenBank/DDBJ databases">
        <title>Fusibacter basophilias sp. nov.</title>
        <authorList>
            <person name="Qiu D."/>
        </authorList>
    </citation>
    <scope>NUCLEOTIDE SEQUENCE [LARGE SCALE GENOMIC DNA]</scope>
    <source>
        <strain evidence="3 4">Q10-2</strain>
    </source>
</reference>
<dbReference type="Pfam" id="PF01979">
    <property type="entry name" value="Amidohydro_1"/>
    <property type="match status" value="1"/>
</dbReference>
<proteinExistence type="predicted"/>
<dbReference type="InterPro" id="IPR006680">
    <property type="entry name" value="Amidohydro-rel"/>
</dbReference>
<evidence type="ECO:0000313" key="3">
    <source>
        <dbReference type="EMBL" id="MBF4693394.1"/>
    </source>
</evidence>
<dbReference type="SUPFAM" id="SSF51338">
    <property type="entry name" value="Composite domain of metallo-dependent hydrolases"/>
    <property type="match status" value="1"/>
</dbReference>
<dbReference type="SUPFAM" id="SSF51556">
    <property type="entry name" value="Metallo-dependent hydrolases"/>
    <property type="match status" value="1"/>
</dbReference>
<organism evidence="3 4">
    <name type="scientific">Fusibacter ferrireducens</name>
    <dbReference type="NCBI Taxonomy" id="2785058"/>
    <lineage>
        <taxon>Bacteria</taxon>
        <taxon>Bacillati</taxon>
        <taxon>Bacillota</taxon>
        <taxon>Clostridia</taxon>
        <taxon>Eubacteriales</taxon>
        <taxon>Eubacteriales Family XII. Incertae Sedis</taxon>
        <taxon>Fusibacter</taxon>
    </lineage>
</organism>
<name>A0ABR9ZUY4_9FIRM</name>
<dbReference type="InterPro" id="IPR032466">
    <property type="entry name" value="Metal_Hydrolase"/>
</dbReference>
<dbReference type="Gene3D" id="2.30.40.10">
    <property type="entry name" value="Urease, subunit C, domain 1"/>
    <property type="match status" value="1"/>
</dbReference>
<protein>
    <submittedName>
        <fullName evidence="3">Amidohydrolase</fullName>
    </submittedName>
</protein>
<dbReference type="PANTHER" id="PTHR43794">
    <property type="entry name" value="AMINOHYDROLASE SSNA-RELATED"/>
    <property type="match status" value="1"/>
</dbReference>
<dbReference type="Gene3D" id="3.20.20.140">
    <property type="entry name" value="Metal-dependent hydrolases"/>
    <property type="match status" value="1"/>
</dbReference>
<sequence>MNASDEIIEKGVVVIEGARIVAVGHDALMSDYEFEEMIDAHGGIIMPGFINGHGHVSMSIFRTLGEDIPNRLQRFLFPLEDRLICEEYVRKGAMLGIAEMILGGVTTFVDMYYFEDEVAKAAKEMGIRAIVGETIIDRIAPDAQLPYEGMIHAKRLIEKWRGDEWITPALAPHATYSNDEAHLKEICEISKELDVPVLMHVSEMTYEISKFREAYQMSPVQYLDHIGVLNDKLIAAHVVYADEADLELLAKHDVGVVHCVAANAKSGRPVSPVDEMLKHGVMTGIGTDGPMSGNTLDVIGLLDQVTKVQKINAQDNTVLTAREVVEMGTILGAKAIHMADQIGSLEVGKMADVIIIDTSRPHLQPIYDYYSALVYGAYPQDVVFSMIHGQIVMKDRKLLTGDLAQIIKAVQKISGKIKAEMVEM</sequence>
<dbReference type="Proteomes" id="UP000614200">
    <property type="component" value="Unassembled WGS sequence"/>
</dbReference>
<feature type="domain" description="Amidohydrolase-related" evidence="2">
    <location>
        <begin position="44"/>
        <end position="392"/>
    </location>
</feature>
<comment type="caution">
    <text evidence="3">The sequence shown here is derived from an EMBL/GenBank/DDBJ whole genome shotgun (WGS) entry which is preliminary data.</text>
</comment>
<gene>
    <name evidence="3" type="ORF">ISU02_09695</name>
</gene>
<evidence type="ECO:0000313" key="4">
    <source>
        <dbReference type="Proteomes" id="UP000614200"/>
    </source>
</evidence>
<dbReference type="EMBL" id="JADKNH010000005">
    <property type="protein sequence ID" value="MBF4693394.1"/>
    <property type="molecule type" value="Genomic_DNA"/>
</dbReference>
<keyword evidence="4" id="KW-1185">Reference proteome</keyword>